<evidence type="ECO:0000313" key="2">
    <source>
        <dbReference type="EMBL" id="MFC6197291.1"/>
    </source>
</evidence>
<feature type="domain" description="EthD" evidence="1">
    <location>
        <begin position="11"/>
        <end position="108"/>
    </location>
</feature>
<dbReference type="InterPro" id="IPR011008">
    <property type="entry name" value="Dimeric_a/b-barrel"/>
</dbReference>
<protein>
    <submittedName>
        <fullName evidence="2">EthD domain-containing protein</fullName>
    </submittedName>
</protein>
<dbReference type="SUPFAM" id="SSF54909">
    <property type="entry name" value="Dimeric alpha+beta barrel"/>
    <property type="match status" value="1"/>
</dbReference>
<proteinExistence type="predicted"/>
<dbReference type="RefSeq" id="WP_377375971.1">
    <property type="nucleotide sequence ID" value="NZ_JBHSSW010000004.1"/>
</dbReference>
<name>A0ABW1S707_9PROT</name>
<keyword evidence="3" id="KW-1185">Reference proteome</keyword>
<dbReference type="Pfam" id="PF07110">
    <property type="entry name" value="EthD"/>
    <property type="match status" value="1"/>
</dbReference>
<evidence type="ECO:0000313" key="3">
    <source>
        <dbReference type="Proteomes" id="UP001596303"/>
    </source>
</evidence>
<accession>A0ABW1S707</accession>
<organism evidence="2 3">
    <name type="scientific">Ponticaulis profundi</name>
    <dbReference type="NCBI Taxonomy" id="2665222"/>
    <lineage>
        <taxon>Bacteria</taxon>
        <taxon>Pseudomonadati</taxon>
        <taxon>Pseudomonadota</taxon>
        <taxon>Alphaproteobacteria</taxon>
        <taxon>Hyphomonadales</taxon>
        <taxon>Hyphomonadaceae</taxon>
        <taxon>Ponticaulis</taxon>
    </lineage>
</organism>
<sequence length="121" mass="13785">MIKLVYCITRKDGMSRADFLKTWLEDHGPLVKSYAETIGAKRYVQSHTGMDEINESFIPTRGLKQPYDGITEIWWDSLEAMQAGSTSDAGKAAARALLEDEKRFIEFSKSAVFMTEEHEIF</sequence>
<dbReference type="Proteomes" id="UP001596303">
    <property type="component" value="Unassembled WGS sequence"/>
</dbReference>
<dbReference type="NCBIfam" id="TIGR02118">
    <property type="entry name" value="EthD family reductase"/>
    <property type="match status" value="1"/>
</dbReference>
<dbReference type="Gene3D" id="3.30.70.100">
    <property type="match status" value="1"/>
</dbReference>
<dbReference type="EMBL" id="JBHSSW010000004">
    <property type="protein sequence ID" value="MFC6197291.1"/>
    <property type="molecule type" value="Genomic_DNA"/>
</dbReference>
<reference evidence="3" key="1">
    <citation type="journal article" date="2019" name="Int. J. Syst. Evol. Microbiol.">
        <title>The Global Catalogue of Microorganisms (GCM) 10K type strain sequencing project: providing services to taxonomists for standard genome sequencing and annotation.</title>
        <authorList>
            <consortium name="The Broad Institute Genomics Platform"/>
            <consortium name="The Broad Institute Genome Sequencing Center for Infectious Disease"/>
            <person name="Wu L."/>
            <person name="Ma J."/>
        </authorList>
    </citation>
    <scope>NUCLEOTIDE SEQUENCE [LARGE SCALE GENOMIC DNA]</scope>
    <source>
        <strain evidence="3">CGMCC-1.15741</strain>
    </source>
</reference>
<gene>
    <name evidence="2" type="ORF">ACFQDM_04335</name>
</gene>
<dbReference type="InterPro" id="IPR009799">
    <property type="entry name" value="EthD_dom"/>
</dbReference>
<evidence type="ECO:0000259" key="1">
    <source>
        <dbReference type="Pfam" id="PF07110"/>
    </source>
</evidence>
<comment type="caution">
    <text evidence="2">The sequence shown here is derived from an EMBL/GenBank/DDBJ whole genome shotgun (WGS) entry which is preliminary data.</text>
</comment>